<sequence>MKNCSTFLGKQGKRLIQRMRSSFDRYTIIDRTISWKRTSCGICGVESLATMRRDHCFEMSIL</sequence>
<dbReference type="EMBL" id="MOOE01000008">
    <property type="protein sequence ID" value="KAK1525855.1"/>
    <property type="molecule type" value="Genomic_DNA"/>
</dbReference>
<dbReference type="AlphaFoldDB" id="A0AAI9YW39"/>
<gene>
    <name evidence="1" type="ORF">CCOS01_08273</name>
</gene>
<organism evidence="1 2">
    <name type="scientific">Colletotrichum costaricense</name>
    <dbReference type="NCBI Taxonomy" id="1209916"/>
    <lineage>
        <taxon>Eukaryota</taxon>
        <taxon>Fungi</taxon>
        <taxon>Dikarya</taxon>
        <taxon>Ascomycota</taxon>
        <taxon>Pezizomycotina</taxon>
        <taxon>Sordariomycetes</taxon>
        <taxon>Hypocreomycetidae</taxon>
        <taxon>Glomerellales</taxon>
        <taxon>Glomerellaceae</taxon>
        <taxon>Colletotrichum</taxon>
        <taxon>Colletotrichum acutatum species complex</taxon>
    </lineage>
</organism>
<keyword evidence="2" id="KW-1185">Reference proteome</keyword>
<name>A0AAI9YW39_9PEZI</name>
<evidence type="ECO:0000313" key="2">
    <source>
        <dbReference type="Proteomes" id="UP001240678"/>
    </source>
</evidence>
<proteinExistence type="predicted"/>
<dbReference type="Proteomes" id="UP001240678">
    <property type="component" value="Unassembled WGS sequence"/>
</dbReference>
<comment type="caution">
    <text evidence="1">The sequence shown here is derived from an EMBL/GenBank/DDBJ whole genome shotgun (WGS) entry which is preliminary data.</text>
</comment>
<dbReference type="RefSeq" id="XP_060312708.1">
    <property type="nucleotide sequence ID" value="XM_060456434.1"/>
</dbReference>
<evidence type="ECO:0000313" key="1">
    <source>
        <dbReference type="EMBL" id="KAK1525855.1"/>
    </source>
</evidence>
<dbReference type="GeneID" id="85339981"/>
<protein>
    <submittedName>
        <fullName evidence="1">Uncharacterized protein</fullName>
    </submittedName>
</protein>
<reference evidence="1 2" key="1">
    <citation type="submission" date="2016-10" db="EMBL/GenBank/DDBJ databases">
        <title>The genome sequence of Colletotrichum fioriniae PJ7.</title>
        <authorList>
            <person name="Baroncelli R."/>
        </authorList>
    </citation>
    <scope>NUCLEOTIDE SEQUENCE [LARGE SCALE GENOMIC DNA]</scope>
    <source>
        <strain evidence="1 2">IMI 309622</strain>
    </source>
</reference>
<accession>A0AAI9YW39</accession>